<evidence type="ECO:0000313" key="2">
    <source>
        <dbReference type="EMBL" id="AUV57306.1"/>
    </source>
</evidence>
<sequence length="52" mass="6396">MEDSRLELAQQLWYYQDRVAELEEQLDELKLENDDLRYELYELMKGDKNGKK</sequence>
<evidence type="ECO:0000256" key="1">
    <source>
        <dbReference type="SAM" id="Coils"/>
    </source>
</evidence>
<accession>A0A2K9V563</accession>
<protein>
    <submittedName>
        <fullName evidence="2">Uncharacterized protein</fullName>
    </submittedName>
</protein>
<keyword evidence="3" id="KW-1185">Reference proteome</keyword>
<evidence type="ECO:0000313" key="3">
    <source>
        <dbReference type="Proteomes" id="UP000241743"/>
    </source>
</evidence>
<dbReference type="EMBL" id="MG744354">
    <property type="protein sequence ID" value="AUV57306.1"/>
    <property type="molecule type" value="Genomic_DNA"/>
</dbReference>
<organism evidence="2 3">
    <name type="scientific">Lactobacillus phage Satyr</name>
    <dbReference type="NCBI Taxonomy" id="2070201"/>
    <lineage>
        <taxon>Viruses</taxon>
        <taxon>Duplodnaviria</taxon>
        <taxon>Heunggongvirae</taxon>
        <taxon>Uroviricota</taxon>
        <taxon>Caudoviricetes</taxon>
        <taxon>Tybeckvirinae</taxon>
        <taxon>Maenadvirus</taxon>
        <taxon>Maenadvirus satyr</taxon>
    </lineage>
</organism>
<feature type="coiled-coil region" evidence="1">
    <location>
        <begin position="12"/>
        <end position="39"/>
    </location>
</feature>
<name>A0A2K9V563_9CAUD</name>
<dbReference type="KEGG" id="vg:54988140"/>
<dbReference type="Proteomes" id="UP000241743">
    <property type="component" value="Segment"/>
</dbReference>
<dbReference type="GeneID" id="54988140"/>
<proteinExistence type="predicted"/>
<reference evidence="2 3" key="1">
    <citation type="submission" date="2017-12" db="EMBL/GenBank/DDBJ databases">
        <title>Lactobacillus phages that infect wine-derived L. plantarum strains.</title>
        <authorList>
            <person name="Kyrkou I."/>
            <person name="Hestbjerg Hansen L."/>
        </authorList>
    </citation>
    <scope>NUCLEOTIDE SEQUENCE [LARGE SCALE GENOMIC DNA]</scope>
</reference>
<dbReference type="RefSeq" id="YP_009797717.1">
    <property type="nucleotide sequence ID" value="NC_047918.1"/>
</dbReference>
<keyword evidence="1" id="KW-0175">Coiled coil</keyword>